<dbReference type="Gene3D" id="3.30.450.40">
    <property type="match status" value="1"/>
</dbReference>
<dbReference type="AlphaFoldDB" id="A0AAV9BM00"/>
<feature type="domain" description="Phytochrome chromophore attachment site" evidence="2">
    <location>
        <begin position="20"/>
        <end position="75"/>
    </location>
</feature>
<name>A0AAV9BM00_ACOGR</name>
<sequence length="75" mass="8324">MITSSLSNPRTRQESNQLKRVRMIVDCLSPPVRVVQDESLAQPLCLVGSTLRAPHDCHARYMANMGSIRSLAMAN</sequence>
<gene>
    <name evidence="3" type="ORF">QJS04_geneDACA015893</name>
</gene>
<dbReference type="InterPro" id="IPR016132">
    <property type="entry name" value="Phyto_chromo_attachment"/>
</dbReference>
<dbReference type="InterPro" id="IPR029016">
    <property type="entry name" value="GAF-like_dom_sf"/>
</dbReference>
<dbReference type="Proteomes" id="UP001179952">
    <property type="component" value="Unassembled WGS sequence"/>
</dbReference>
<reference evidence="3" key="2">
    <citation type="submission" date="2023-06" db="EMBL/GenBank/DDBJ databases">
        <authorList>
            <person name="Ma L."/>
            <person name="Liu K.-W."/>
            <person name="Li Z."/>
            <person name="Hsiao Y.-Y."/>
            <person name="Qi Y."/>
            <person name="Fu T."/>
            <person name="Tang G."/>
            <person name="Zhang D."/>
            <person name="Sun W.-H."/>
            <person name="Liu D.-K."/>
            <person name="Li Y."/>
            <person name="Chen G.-Z."/>
            <person name="Liu X.-D."/>
            <person name="Liao X.-Y."/>
            <person name="Jiang Y.-T."/>
            <person name="Yu X."/>
            <person name="Hao Y."/>
            <person name="Huang J."/>
            <person name="Zhao X.-W."/>
            <person name="Ke S."/>
            <person name="Chen Y.-Y."/>
            <person name="Wu W.-L."/>
            <person name="Hsu J.-L."/>
            <person name="Lin Y.-F."/>
            <person name="Huang M.-D."/>
            <person name="Li C.-Y."/>
            <person name="Huang L."/>
            <person name="Wang Z.-W."/>
            <person name="Zhao X."/>
            <person name="Zhong W.-Y."/>
            <person name="Peng D.-H."/>
            <person name="Ahmad S."/>
            <person name="Lan S."/>
            <person name="Zhang J.-S."/>
            <person name="Tsai W.-C."/>
            <person name="Van De Peer Y."/>
            <person name="Liu Z.-J."/>
        </authorList>
    </citation>
    <scope>NUCLEOTIDE SEQUENCE</scope>
    <source>
        <strain evidence="3">SCP</strain>
        <tissue evidence="3">Leaves</tissue>
    </source>
</reference>
<dbReference type="PROSITE" id="PS50046">
    <property type="entry name" value="PHYTOCHROME_2"/>
    <property type="match status" value="1"/>
</dbReference>
<evidence type="ECO:0000256" key="1">
    <source>
        <dbReference type="ARBA" id="ARBA00008235"/>
    </source>
</evidence>
<reference evidence="3" key="1">
    <citation type="journal article" date="2023" name="Nat. Commun.">
        <title>Diploid and tetraploid genomes of Acorus and the evolution of monocots.</title>
        <authorList>
            <person name="Ma L."/>
            <person name="Liu K.W."/>
            <person name="Li Z."/>
            <person name="Hsiao Y.Y."/>
            <person name="Qi Y."/>
            <person name="Fu T."/>
            <person name="Tang G.D."/>
            <person name="Zhang D."/>
            <person name="Sun W.H."/>
            <person name="Liu D.K."/>
            <person name="Li Y."/>
            <person name="Chen G.Z."/>
            <person name="Liu X.D."/>
            <person name="Liao X.Y."/>
            <person name="Jiang Y.T."/>
            <person name="Yu X."/>
            <person name="Hao Y."/>
            <person name="Huang J."/>
            <person name="Zhao X.W."/>
            <person name="Ke S."/>
            <person name="Chen Y.Y."/>
            <person name="Wu W.L."/>
            <person name="Hsu J.L."/>
            <person name="Lin Y.F."/>
            <person name="Huang M.D."/>
            <person name="Li C.Y."/>
            <person name="Huang L."/>
            <person name="Wang Z.W."/>
            <person name="Zhao X."/>
            <person name="Zhong W.Y."/>
            <person name="Peng D.H."/>
            <person name="Ahmad S."/>
            <person name="Lan S."/>
            <person name="Zhang J.S."/>
            <person name="Tsai W.C."/>
            <person name="Van de Peer Y."/>
            <person name="Liu Z.J."/>
        </authorList>
    </citation>
    <scope>NUCLEOTIDE SEQUENCE</scope>
    <source>
        <strain evidence="3">SCP</strain>
    </source>
</reference>
<evidence type="ECO:0000313" key="4">
    <source>
        <dbReference type="Proteomes" id="UP001179952"/>
    </source>
</evidence>
<evidence type="ECO:0000313" key="3">
    <source>
        <dbReference type="EMBL" id="KAK1277428.1"/>
    </source>
</evidence>
<protein>
    <submittedName>
        <fullName evidence="3">Phytochrome B</fullName>
    </submittedName>
</protein>
<comment type="caution">
    <text evidence="3">The sequence shown here is derived from an EMBL/GenBank/DDBJ whole genome shotgun (WGS) entry which is preliminary data.</text>
</comment>
<keyword evidence="4" id="KW-1185">Reference proteome</keyword>
<dbReference type="InterPro" id="IPR013516">
    <property type="entry name" value="Phyto_chromo_BS"/>
</dbReference>
<evidence type="ECO:0000259" key="2">
    <source>
        <dbReference type="PROSITE" id="PS50046"/>
    </source>
</evidence>
<organism evidence="3 4">
    <name type="scientific">Acorus gramineus</name>
    <name type="common">Dwarf sweet flag</name>
    <dbReference type="NCBI Taxonomy" id="55184"/>
    <lineage>
        <taxon>Eukaryota</taxon>
        <taxon>Viridiplantae</taxon>
        <taxon>Streptophyta</taxon>
        <taxon>Embryophyta</taxon>
        <taxon>Tracheophyta</taxon>
        <taxon>Spermatophyta</taxon>
        <taxon>Magnoliopsida</taxon>
        <taxon>Liliopsida</taxon>
        <taxon>Acoraceae</taxon>
        <taxon>Acorus</taxon>
    </lineage>
</organism>
<dbReference type="PROSITE" id="PS00245">
    <property type="entry name" value="PHYTOCHROME_1"/>
    <property type="match status" value="1"/>
</dbReference>
<accession>A0AAV9BM00</accession>
<dbReference type="SUPFAM" id="SSF55781">
    <property type="entry name" value="GAF domain-like"/>
    <property type="match status" value="1"/>
</dbReference>
<proteinExistence type="inferred from homology"/>
<dbReference type="EMBL" id="JAUJYN010000002">
    <property type="protein sequence ID" value="KAK1277428.1"/>
    <property type="molecule type" value="Genomic_DNA"/>
</dbReference>
<comment type="similarity">
    <text evidence="1">Belongs to the phytochrome family.</text>
</comment>